<accession>K9WZC9</accession>
<sequence length="107" mass="12527">MTVYCWYSDNQAVNNQDNWDKIRFWWESLNGCNVKLCRTSGSYLYATLTHNSDLTIYSPRLGESYLEYNGSKKIIFKKLELNISNNTLDVSLSNSSQNYRFTLNSAW</sequence>
<evidence type="ECO:0000313" key="2">
    <source>
        <dbReference type="Proteomes" id="UP000010475"/>
    </source>
</evidence>
<evidence type="ECO:0000313" key="1">
    <source>
        <dbReference type="EMBL" id="AFZ25169.1"/>
    </source>
</evidence>
<dbReference type="EMBL" id="CP003642">
    <property type="protein sequence ID" value="AFZ25169.1"/>
    <property type="molecule type" value="Genomic_DNA"/>
</dbReference>
<dbReference type="Proteomes" id="UP000010475">
    <property type="component" value="Chromosome"/>
</dbReference>
<reference evidence="1 2" key="1">
    <citation type="submission" date="2012-06" db="EMBL/GenBank/DDBJ databases">
        <title>Finished chromosome of genome of Cylindrospermum stagnale PCC 7417.</title>
        <authorList>
            <consortium name="US DOE Joint Genome Institute"/>
            <person name="Gugger M."/>
            <person name="Coursin T."/>
            <person name="Rippka R."/>
            <person name="Tandeau De Marsac N."/>
            <person name="Huntemann M."/>
            <person name="Wei C.-L."/>
            <person name="Han J."/>
            <person name="Detter J.C."/>
            <person name="Han C."/>
            <person name="Tapia R."/>
            <person name="Chen A."/>
            <person name="Kyrpides N."/>
            <person name="Mavromatis K."/>
            <person name="Markowitz V."/>
            <person name="Szeto E."/>
            <person name="Ivanova N."/>
            <person name="Pagani I."/>
            <person name="Pati A."/>
            <person name="Goodwin L."/>
            <person name="Nordberg H.P."/>
            <person name="Cantor M.N."/>
            <person name="Hua S.X."/>
            <person name="Woyke T."/>
            <person name="Kerfeld C.A."/>
        </authorList>
    </citation>
    <scope>NUCLEOTIDE SEQUENCE [LARGE SCALE GENOMIC DNA]</scope>
    <source>
        <strain evidence="1 2">PCC 7417</strain>
    </source>
</reference>
<name>K9WZC9_9NOST</name>
<keyword evidence="2" id="KW-1185">Reference proteome</keyword>
<dbReference type="KEGG" id="csg:Cylst_2998"/>
<dbReference type="AlphaFoldDB" id="K9WZC9"/>
<organism evidence="1 2">
    <name type="scientific">Cylindrospermum stagnale PCC 7417</name>
    <dbReference type="NCBI Taxonomy" id="56107"/>
    <lineage>
        <taxon>Bacteria</taxon>
        <taxon>Bacillati</taxon>
        <taxon>Cyanobacteriota</taxon>
        <taxon>Cyanophyceae</taxon>
        <taxon>Nostocales</taxon>
        <taxon>Nostocaceae</taxon>
        <taxon>Cylindrospermum</taxon>
    </lineage>
</organism>
<proteinExistence type="predicted"/>
<dbReference type="HOGENOM" id="CLU_2205716_0_0_3"/>
<gene>
    <name evidence="1" type="ORF">Cylst_2998</name>
</gene>
<protein>
    <submittedName>
        <fullName evidence="1">Uncharacterized protein</fullName>
    </submittedName>
</protein>